<keyword evidence="3" id="KW-1185">Reference proteome</keyword>
<reference evidence="2 3" key="1">
    <citation type="submission" date="2020-08" db="EMBL/GenBank/DDBJ databases">
        <title>Genomic Encyclopedia of Type Strains, Phase IV (KMG-V): Genome sequencing to study the core and pangenomes of soil and plant-associated prokaryotes.</title>
        <authorList>
            <person name="Whitman W."/>
        </authorList>
    </citation>
    <scope>NUCLEOTIDE SEQUENCE [LARGE SCALE GENOMIC DNA]</scope>
    <source>
        <strain evidence="2 3">X5P2</strain>
    </source>
</reference>
<feature type="compositionally biased region" description="Basic and acidic residues" evidence="1">
    <location>
        <begin position="51"/>
        <end position="61"/>
    </location>
</feature>
<proteinExistence type="predicted"/>
<organism evidence="2 3">
    <name type="scientific">Tunturiibacter gelidiferens</name>
    <dbReference type="NCBI Taxonomy" id="3069689"/>
    <lineage>
        <taxon>Bacteria</taxon>
        <taxon>Pseudomonadati</taxon>
        <taxon>Acidobacteriota</taxon>
        <taxon>Terriglobia</taxon>
        <taxon>Terriglobales</taxon>
        <taxon>Acidobacteriaceae</taxon>
        <taxon>Tunturiibacter</taxon>
    </lineage>
</organism>
<accession>A0A9X0QHP9</accession>
<evidence type="ECO:0000313" key="2">
    <source>
        <dbReference type="EMBL" id="MBB5330420.1"/>
    </source>
</evidence>
<sequence>MRGRPAERQQERSEFNRDLVVGNAPTSKVGNPLIERKNSVVVRATQSPKPQKRESRRSGRQ</sequence>
<dbReference type="AlphaFoldDB" id="A0A9X0QHP9"/>
<name>A0A9X0QHP9_9BACT</name>
<dbReference type="EMBL" id="JACHEB010000010">
    <property type="protein sequence ID" value="MBB5330420.1"/>
    <property type="molecule type" value="Genomic_DNA"/>
</dbReference>
<dbReference type="RefSeq" id="WP_183979869.1">
    <property type="nucleotide sequence ID" value="NZ_JACHEB010000010.1"/>
</dbReference>
<feature type="compositionally biased region" description="Basic and acidic residues" evidence="1">
    <location>
        <begin position="1"/>
        <end position="17"/>
    </location>
</feature>
<comment type="caution">
    <text evidence="2">The sequence shown here is derived from an EMBL/GenBank/DDBJ whole genome shotgun (WGS) entry which is preliminary data.</text>
</comment>
<evidence type="ECO:0000256" key="1">
    <source>
        <dbReference type="SAM" id="MobiDB-lite"/>
    </source>
</evidence>
<dbReference type="Proteomes" id="UP000535182">
    <property type="component" value="Unassembled WGS sequence"/>
</dbReference>
<feature type="region of interest" description="Disordered" evidence="1">
    <location>
        <begin position="1"/>
        <end position="61"/>
    </location>
</feature>
<gene>
    <name evidence="2" type="ORF">HDF14_004055</name>
</gene>
<protein>
    <submittedName>
        <fullName evidence="2">Uncharacterized protein</fullName>
    </submittedName>
</protein>
<evidence type="ECO:0000313" key="3">
    <source>
        <dbReference type="Proteomes" id="UP000535182"/>
    </source>
</evidence>